<evidence type="ECO:0000313" key="3">
    <source>
        <dbReference type="Proteomes" id="UP001642501"/>
    </source>
</evidence>
<feature type="region of interest" description="Disordered" evidence="1">
    <location>
        <begin position="356"/>
        <end position="398"/>
    </location>
</feature>
<feature type="compositionally biased region" description="Low complexity" evidence="1">
    <location>
        <begin position="265"/>
        <end position="283"/>
    </location>
</feature>
<evidence type="ECO:0000256" key="1">
    <source>
        <dbReference type="SAM" id="MobiDB-lite"/>
    </source>
</evidence>
<sequence>MTFVLACAIAVVFLVALVKLWRTSRQMRRQEVLDEEKRARLAEIRKVEMASSTGLTVHGGRKKRAIEIPFGVRAIQTGIEVDGIWISQPTTPSRSSTNSKTGLGVPWLDEENANETIKDNEKSLSSRPARGQNSSQQSHSLRPISSSVPETHFPSASAARMLAATVERTTPTRVPFQQRESLDDLLRRLGGAFAQTGHHDTANSTPQLYTYIPSSQMANPSSSSIQRQSIYPTITSSSMRHSRTALYQPRVSSASADSLTSFGGRLSSRSNHSTSSRSSTLSRARQTYMGIQPPTQDPSPNGSEQLEANDPIYSISSTLAAAPIPHALPGHAIANRTTRKVNPAFEVLPAGTFSCGQARTDTSNTDEEEAEMRSESRRASGVRNKLRRASQLNPRWGA</sequence>
<dbReference type="EMBL" id="CAWUOM010000096">
    <property type="protein sequence ID" value="CAK7271881.1"/>
    <property type="molecule type" value="Genomic_DNA"/>
</dbReference>
<name>A0ABP0DUA6_9PEZI</name>
<feature type="compositionally biased region" description="Polar residues" evidence="1">
    <location>
        <begin position="250"/>
        <end position="261"/>
    </location>
</feature>
<feature type="compositionally biased region" description="Polar residues" evidence="1">
    <location>
        <begin position="125"/>
        <end position="149"/>
    </location>
</feature>
<comment type="caution">
    <text evidence="2">The sequence shown here is derived from an EMBL/GenBank/DDBJ whole genome shotgun (WGS) entry which is preliminary data.</text>
</comment>
<accession>A0ABP0DUA6</accession>
<evidence type="ECO:0000313" key="2">
    <source>
        <dbReference type="EMBL" id="CAK7271881.1"/>
    </source>
</evidence>
<reference evidence="2 3" key="1">
    <citation type="submission" date="2024-01" db="EMBL/GenBank/DDBJ databases">
        <authorList>
            <person name="Allen C."/>
            <person name="Tagirdzhanova G."/>
        </authorList>
    </citation>
    <scope>NUCLEOTIDE SEQUENCE [LARGE SCALE GENOMIC DNA]</scope>
    <source>
        <strain evidence="2 3">CBS 573.63</strain>
    </source>
</reference>
<organism evidence="2 3">
    <name type="scientific">Sporothrix epigloea</name>
    <dbReference type="NCBI Taxonomy" id="1892477"/>
    <lineage>
        <taxon>Eukaryota</taxon>
        <taxon>Fungi</taxon>
        <taxon>Dikarya</taxon>
        <taxon>Ascomycota</taxon>
        <taxon>Pezizomycotina</taxon>
        <taxon>Sordariomycetes</taxon>
        <taxon>Sordariomycetidae</taxon>
        <taxon>Ophiostomatales</taxon>
        <taxon>Ophiostomataceae</taxon>
        <taxon>Sporothrix</taxon>
    </lineage>
</organism>
<proteinExistence type="predicted"/>
<feature type="compositionally biased region" description="Polar residues" evidence="1">
    <location>
        <begin position="87"/>
        <end position="101"/>
    </location>
</feature>
<feature type="region of interest" description="Disordered" evidence="1">
    <location>
        <begin position="87"/>
        <end position="151"/>
    </location>
</feature>
<gene>
    <name evidence="2" type="ORF">SEPCBS57363_004848</name>
</gene>
<keyword evidence="3" id="KW-1185">Reference proteome</keyword>
<dbReference type="Proteomes" id="UP001642501">
    <property type="component" value="Unassembled WGS sequence"/>
</dbReference>
<feature type="region of interest" description="Disordered" evidence="1">
    <location>
        <begin position="235"/>
        <end position="283"/>
    </location>
</feature>
<dbReference type="PANTHER" id="PTHR40623:SF2">
    <property type="entry name" value="INTEGRAL MEMBRANE PROTEIN"/>
    <property type="match status" value="1"/>
</dbReference>
<dbReference type="PANTHER" id="PTHR40623">
    <property type="entry name" value="INTEGRAL MEMBRANE PROTEIN"/>
    <property type="match status" value="1"/>
</dbReference>
<protein>
    <submittedName>
        <fullName evidence="2">Uncharacterized protein</fullName>
    </submittedName>
</protein>